<sequence length="147" mass="16988">MASKVHMSFLIEDLSLMLSDSDDHNVIIQVGENKNMKEFCAHSNILKARSPYFNDVKWITKTDKKDNMFEFKLPNINPTVFEMILKYIYTSKVDLTKQTGENILGLLVASDELLLRKLFEYVQDHLIKNNQHGRLHAKFFNGVVGPL</sequence>
<evidence type="ECO:0000259" key="1">
    <source>
        <dbReference type="PROSITE" id="PS50097"/>
    </source>
</evidence>
<dbReference type="InterPro" id="IPR000210">
    <property type="entry name" value="BTB/POZ_dom"/>
</dbReference>
<evidence type="ECO:0000313" key="3">
    <source>
        <dbReference type="Proteomes" id="UP000265703"/>
    </source>
</evidence>
<dbReference type="SMART" id="SM00225">
    <property type="entry name" value="BTB"/>
    <property type="match status" value="1"/>
</dbReference>
<dbReference type="PANTHER" id="PTHR24410:SF23">
    <property type="entry name" value="BTB DOMAIN-CONTAINING PROTEIN-RELATED"/>
    <property type="match status" value="1"/>
</dbReference>
<dbReference type="EMBL" id="QKYT01000078">
    <property type="protein sequence ID" value="RIA94562.1"/>
    <property type="molecule type" value="Genomic_DNA"/>
</dbReference>
<dbReference type="AlphaFoldDB" id="A0A397T9M3"/>
<dbReference type="Gene3D" id="3.30.710.10">
    <property type="entry name" value="Potassium Channel Kv1.1, Chain A"/>
    <property type="match status" value="1"/>
</dbReference>
<dbReference type="InterPro" id="IPR011333">
    <property type="entry name" value="SKP1/BTB/POZ_sf"/>
</dbReference>
<dbReference type="Pfam" id="PF00651">
    <property type="entry name" value="BTB"/>
    <property type="match status" value="1"/>
</dbReference>
<protein>
    <submittedName>
        <fullName evidence="2">BTB/POZ protein</fullName>
    </submittedName>
</protein>
<keyword evidence="3" id="KW-1185">Reference proteome</keyword>
<dbReference type="OrthoDB" id="408604at2759"/>
<dbReference type="PROSITE" id="PS50097">
    <property type="entry name" value="BTB"/>
    <property type="match status" value="1"/>
</dbReference>
<dbReference type="Proteomes" id="UP000265703">
    <property type="component" value="Unassembled WGS sequence"/>
</dbReference>
<dbReference type="CDD" id="cd18186">
    <property type="entry name" value="BTB_POZ_ZBTB_KLHL-like"/>
    <property type="match status" value="1"/>
</dbReference>
<dbReference type="InterPro" id="IPR051481">
    <property type="entry name" value="BTB-POZ/Galectin-3-binding"/>
</dbReference>
<dbReference type="SUPFAM" id="SSF54695">
    <property type="entry name" value="POZ domain"/>
    <property type="match status" value="1"/>
</dbReference>
<gene>
    <name evidence="2" type="ORF">C1645_873369</name>
</gene>
<reference evidence="2 3" key="1">
    <citation type="submission" date="2018-06" db="EMBL/GenBank/DDBJ databases">
        <title>Comparative genomics reveals the genomic features of Rhizophagus irregularis, R. cerebriforme, R. diaphanum and Gigaspora rosea, and their symbiotic lifestyle signature.</title>
        <authorList>
            <person name="Morin E."/>
            <person name="San Clemente H."/>
            <person name="Chen E.C.H."/>
            <person name="De La Providencia I."/>
            <person name="Hainaut M."/>
            <person name="Kuo A."/>
            <person name="Kohler A."/>
            <person name="Murat C."/>
            <person name="Tang N."/>
            <person name="Roy S."/>
            <person name="Loubradou J."/>
            <person name="Henrissat B."/>
            <person name="Grigoriev I.V."/>
            <person name="Corradi N."/>
            <person name="Roux C."/>
            <person name="Martin F.M."/>
        </authorList>
    </citation>
    <scope>NUCLEOTIDE SEQUENCE [LARGE SCALE GENOMIC DNA]</scope>
    <source>
        <strain evidence="2 3">DAOM 227022</strain>
    </source>
</reference>
<organism evidence="2 3">
    <name type="scientific">Glomus cerebriforme</name>
    <dbReference type="NCBI Taxonomy" id="658196"/>
    <lineage>
        <taxon>Eukaryota</taxon>
        <taxon>Fungi</taxon>
        <taxon>Fungi incertae sedis</taxon>
        <taxon>Mucoromycota</taxon>
        <taxon>Glomeromycotina</taxon>
        <taxon>Glomeromycetes</taxon>
        <taxon>Glomerales</taxon>
        <taxon>Glomeraceae</taxon>
        <taxon>Glomus</taxon>
    </lineage>
</organism>
<name>A0A397T9M3_9GLOM</name>
<evidence type="ECO:0000313" key="2">
    <source>
        <dbReference type="EMBL" id="RIA94562.1"/>
    </source>
</evidence>
<dbReference type="STRING" id="658196.A0A397T9M3"/>
<accession>A0A397T9M3</accession>
<dbReference type="PANTHER" id="PTHR24410">
    <property type="entry name" value="HL07962P-RELATED"/>
    <property type="match status" value="1"/>
</dbReference>
<comment type="caution">
    <text evidence="2">The sequence shown here is derived from an EMBL/GenBank/DDBJ whole genome shotgun (WGS) entry which is preliminary data.</text>
</comment>
<feature type="domain" description="BTB" evidence="1">
    <location>
        <begin position="24"/>
        <end position="97"/>
    </location>
</feature>
<proteinExistence type="predicted"/>